<dbReference type="Gene3D" id="3.40.50.10540">
    <property type="entry name" value="Crotonobetainyl-coa:carnitine coa-transferase, domain 1"/>
    <property type="match status" value="1"/>
</dbReference>
<evidence type="ECO:0000313" key="2">
    <source>
        <dbReference type="EMBL" id="MFC6283469.1"/>
    </source>
</evidence>
<name>A0ABW1U2I7_9BURK</name>
<protein>
    <submittedName>
        <fullName evidence="2">CaiB/BaiF CoA transferase family protein</fullName>
    </submittedName>
</protein>
<evidence type="ECO:0000256" key="1">
    <source>
        <dbReference type="ARBA" id="ARBA00022679"/>
    </source>
</evidence>
<dbReference type="EMBL" id="JBHSRS010000083">
    <property type="protein sequence ID" value="MFC6283469.1"/>
    <property type="molecule type" value="Genomic_DNA"/>
</dbReference>
<evidence type="ECO:0000313" key="3">
    <source>
        <dbReference type="Proteomes" id="UP001596270"/>
    </source>
</evidence>
<reference evidence="3" key="1">
    <citation type="journal article" date="2019" name="Int. J. Syst. Evol. Microbiol.">
        <title>The Global Catalogue of Microorganisms (GCM) 10K type strain sequencing project: providing services to taxonomists for standard genome sequencing and annotation.</title>
        <authorList>
            <consortium name="The Broad Institute Genomics Platform"/>
            <consortium name="The Broad Institute Genome Sequencing Center for Infectious Disease"/>
            <person name="Wu L."/>
            <person name="Ma J."/>
        </authorList>
    </citation>
    <scope>NUCLEOTIDE SEQUENCE [LARGE SCALE GENOMIC DNA]</scope>
    <source>
        <strain evidence="3">CCUG 39402</strain>
    </source>
</reference>
<dbReference type="PANTHER" id="PTHR48207">
    <property type="entry name" value="SUCCINATE--HYDROXYMETHYLGLUTARATE COA-TRANSFERASE"/>
    <property type="match status" value="1"/>
</dbReference>
<sequence>MSQTRPPFHDVQVTDEDAPLKGLRVVEFGQFIAAPAAAQALVDLGADVIKIEPPAGDTARAAGWTRDAYGPMFTAYNRCKRSVVLDLRTEKDRDLARKLACTADVLLHNTRPGVMEKAGLDAATLMKLAPRLIYGQVSGFGQTGPASVRPGFDIAAQAESGMMSLNGRGDDDPTRVGFTAVDSMAAHALTIGVLAALVRRSVSGRGSLVDVSLIDVAVEALTNVWAEYRLSGVLPLRCGNGQPRVAPAADVITTADGMVVVSAYTQEHFPRLCAAIGRPEMASDPRFAENAGRVLNRAALRVELGEAMSHMTSDALCDLLTQAGVVVGAVRTMAEVLPGKAGVSNDLFVEVGAAGRDAVQIPGMPLKIDGVARRGGQLPALGQHTAEVLAELLDGPLNR</sequence>
<dbReference type="Gene3D" id="3.30.1540.10">
    <property type="entry name" value="formyl-coa transferase, domain 3"/>
    <property type="match status" value="1"/>
</dbReference>
<dbReference type="InterPro" id="IPR023606">
    <property type="entry name" value="CoA-Trfase_III_dom_1_sf"/>
</dbReference>
<dbReference type="InterPro" id="IPR044855">
    <property type="entry name" value="CoA-Trfase_III_dom3_sf"/>
</dbReference>
<accession>A0ABW1U2I7</accession>
<keyword evidence="3" id="KW-1185">Reference proteome</keyword>
<gene>
    <name evidence="2" type="ORF">ACFQND_19755</name>
</gene>
<organism evidence="2 3">
    <name type="scientific">Polaromonas aquatica</name>
    <dbReference type="NCBI Taxonomy" id="332657"/>
    <lineage>
        <taxon>Bacteria</taxon>
        <taxon>Pseudomonadati</taxon>
        <taxon>Pseudomonadota</taxon>
        <taxon>Betaproteobacteria</taxon>
        <taxon>Burkholderiales</taxon>
        <taxon>Comamonadaceae</taxon>
        <taxon>Polaromonas</taxon>
    </lineage>
</organism>
<dbReference type="InterPro" id="IPR003673">
    <property type="entry name" value="CoA-Trfase_fam_III"/>
</dbReference>
<dbReference type="GO" id="GO:0016740">
    <property type="term" value="F:transferase activity"/>
    <property type="evidence" value="ECO:0007669"/>
    <property type="project" value="UniProtKB-KW"/>
</dbReference>
<dbReference type="SUPFAM" id="SSF89796">
    <property type="entry name" value="CoA-transferase family III (CaiB/BaiF)"/>
    <property type="match status" value="1"/>
</dbReference>
<dbReference type="PANTHER" id="PTHR48207:SF3">
    <property type="entry name" value="SUCCINATE--HYDROXYMETHYLGLUTARATE COA-TRANSFERASE"/>
    <property type="match status" value="1"/>
</dbReference>
<proteinExistence type="predicted"/>
<keyword evidence="1 2" id="KW-0808">Transferase</keyword>
<dbReference type="RefSeq" id="WP_371438095.1">
    <property type="nucleotide sequence ID" value="NZ_JBHSRS010000083.1"/>
</dbReference>
<comment type="caution">
    <text evidence="2">The sequence shown here is derived from an EMBL/GenBank/DDBJ whole genome shotgun (WGS) entry which is preliminary data.</text>
</comment>
<dbReference type="InterPro" id="IPR050483">
    <property type="entry name" value="CoA-transferase_III_domain"/>
</dbReference>
<dbReference type="Proteomes" id="UP001596270">
    <property type="component" value="Unassembled WGS sequence"/>
</dbReference>
<dbReference type="Pfam" id="PF02515">
    <property type="entry name" value="CoA_transf_3"/>
    <property type="match status" value="1"/>
</dbReference>